<keyword evidence="2" id="KW-1185">Reference proteome</keyword>
<evidence type="ECO:0000313" key="2">
    <source>
        <dbReference type="Proteomes" id="UP001320706"/>
    </source>
</evidence>
<sequence length="105" mass="11575">MMDMIEERVEEGGKASTRGWRQSYAIASPASELLPSNRYPAECGLTLSKRQPYLGSCQGLETCSRTVELRPVQPGLGACDAAGESRQGHFHKPTSGQHLKSRERR</sequence>
<organism evidence="1 2">
    <name type="scientific">Zalaria obscura</name>
    <dbReference type="NCBI Taxonomy" id="2024903"/>
    <lineage>
        <taxon>Eukaryota</taxon>
        <taxon>Fungi</taxon>
        <taxon>Dikarya</taxon>
        <taxon>Ascomycota</taxon>
        <taxon>Pezizomycotina</taxon>
        <taxon>Dothideomycetes</taxon>
        <taxon>Dothideomycetidae</taxon>
        <taxon>Dothideales</taxon>
        <taxon>Zalariaceae</taxon>
        <taxon>Zalaria</taxon>
    </lineage>
</organism>
<reference evidence="1" key="1">
    <citation type="submission" date="2024-02" db="EMBL/GenBank/DDBJ databases">
        <title>Metagenome Assembled Genome of Zalaria obscura JY119.</title>
        <authorList>
            <person name="Vighnesh L."/>
            <person name="Jagadeeshwari U."/>
            <person name="Venkata Ramana C."/>
            <person name="Sasikala C."/>
        </authorList>
    </citation>
    <scope>NUCLEOTIDE SEQUENCE</scope>
    <source>
        <strain evidence="1">JY119</strain>
    </source>
</reference>
<dbReference type="Proteomes" id="UP001320706">
    <property type="component" value="Unassembled WGS sequence"/>
</dbReference>
<proteinExistence type="predicted"/>
<evidence type="ECO:0000313" key="1">
    <source>
        <dbReference type="EMBL" id="KAK8194355.1"/>
    </source>
</evidence>
<dbReference type="EMBL" id="JAMKPW020000043">
    <property type="protein sequence ID" value="KAK8194355.1"/>
    <property type="molecule type" value="Genomic_DNA"/>
</dbReference>
<accession>A0ACC3S6E6</accession>
<protein>
    <submittedName>
        <fullName evidence="1">Uncharacterized protein</fullName>
    </submittedName>
</protein>
<comment type="caution">
    <text evidence="1">The sequence shown here is derived from an EMBL/GenBank/DDBJ whole genome shotgun (WGS) entry which is preliminary data.</text>
</comment>
<gene>
    <name evidence="1" type="ORF">M8818_007545</name>
</gene>
<name>A0ACC3S6E6_9PEZI</name>